<gene>
    <name evidence="2" type="ORF">DH2020_018040</name>
</gene>
<evidence type="ECO:0000256" key="1">
    <source>
        <dbReference type="ARBA" id="ARBA00006974"/>
    </source>
</evidence>
<name>A0ABR0WHR4_REHGL</name>
<organism evidence="2 3">
    <name type="scientific">Rehmannia glutinosa</name>
    <name type="common">Chinese foxglove</name>
    <dbReference type="NCBI Taxonomy" id="99300"/>
    <lineage>
        <taxon>Eukaryota</taxon>
        <taxon>Viridiplantae</taxon>
        <taxon>Streptophyta</taxon>
        <taxon>Embryophyta</taxon>
        <taxon>Tracheophyta</taxon>
        <taxon>Spermatophyta</taxon>
        <taxon>Magnoliopsida</taxon>
        <taxon>eudicotyledons</taxon>
        <taxon>Gunneridae</taxon>
        <taxon>Pentapetalae</taxon>
        <taxon>asterids</taxon>
        <taxon>lamiids</taxon>
        <taxon>Lamiales</taxon>
        <taxon>Orobanchaceae</taxon>
        <taxon>Rehmannieae</taxon>
        <taxon>Rehmannia</taxon>
    </lineage>
</organism>
<reference evidence="2 3" key="1">
    <citation type="journal article" date="2021" name="Comput. Struct. Biotechnol. J.">
        <title>De novo genome assembly of the potent medicinal plant Rehmannia glutinosa using nanopore technology.</title>
        <authorList>
            <person name="Ma L."/>
            <person name="Dong C."/>
            <person name="Song C."/>
            <person name="Wang X."/>
            <person name="Zheng X."/>
            <person name="Niu Y."/>
            <person name="Chen S."/>
            <person name="Feng W."/>
        </authorList>
    </citation>
    <scope>NUCLEOTIDE SEQUENCE [LARGE SCALE GENOMIC DNA]</scope>
    <source>
        <strain evidence="2">DH-2019</strain>
    </source>
</reference>
<protein>
    <submittedName>
        <fullName evidence="2">Uncharacterized protein</fullName>
    </submittedName>
</protein>
<evidence type="ECO:0000313" key="2">
    <source>
        <dbReference type="EMBL" id="KAK6147128.1"/>
    </source>
</evidence>
<dbReference type="InterPro" id="IPR003676">
    <property type="entry name" value="SAUR_fam"/>
</dbReference>
<proteinExistence type="inferred from homology"/>
<dbReference type="EMBL" id="JABTTQ020000010">
    <property type="protein sequence ID" value="KAK6147128.1"/>
    <property type="molecule type" value="Genomic_DNA"/>
</dbReference>
<keyword evidence="3" id="KW-1185">Reference proteome</keyword>
<evidence type="ECO:0000313" key="3">
    <source>
        <dbReference type="Proteomes" id="UP001318860"/>
    </source>
</evidence>
<dbReference type="Pfam" id="PF02519">
    <property type="entry name" value="Auxin_inducible"/>
    <property type="match status" value="1"/>
</dbReference>
<comment type="similarity">
    <text evidence="1">Belongs to the ARG7 family.</text>
</comment>
<dbReference type="Proteomes" id="UP001318860">
    <property type="component" value="Unassembled WGS sequence"/>
</dbReference>
<sequence>MAVLNITHKFQRLLKKFSSKNIGDHNIGYEKLENNGDHQKGSRSRVPATPLYVGEDCKRYLVPTTAANSPVFVAMLDKYEDDINPFGPLILPCTAEAFEHVLRRAIDQSH</sequence>
<comment type="caution">
    <text evidence="2">The sequence shown here is derived from an EMBL/GenBank/DDBJ whole genome shotgun (WGS) entry which is preliminary data.</text>
</comment>
<accession>A0ABR0WHR4</accession>